<evidence type="ECO:0000256" key="1">
    <source>
        <dbReference type="SAM" id="Phobius"/>
    </source>
</evidence>
<keyword evidence="1" id="KW-1133">Transmembrane helix</keyword>
<keyword evidence="1" id="KW-0472">Membrane</keyword>
<reference evidence="2" key="1">
    <citation type="submission" date="2018-02" db="EMBL/GenBank/DDBJ databases">
        <title>Rhizophora mucronata_Transcriptome.</title>
        <authorList>
            <person name="Meera S.P."/>
            <person name="Sreeshan A."/>
            <person name="Augustine A."/>
        </authorList>
    </citation>
    <scope>NUCLEOTIDE SEQUENCE</scope>
    <source>
        <tissue evidence="2">Leaf</tissue>
    </source>
</reference>
<sequence length="70" mass="8001">MLSIDCIIVSFLGTIAMHRVGSAGNTSNSVRPRKEKRLTYVLSDADDTKVRHSSLFFFYFLLFYLVLILI</sequence>
<dbReference type="EMBL" id="GGEC01049847">
    <property type="protein sequence ID" value="MBX30331.1"/>
    <property type="molecule type" value="Transcribed_RNA"/>
</dbReference>
<protein>
    <submittedName>
        <fullName evidence="2">Uncharacterized protein</fullName>
    </submittedName>
</protein>
<evidence type="ECO:0000313" key="2">
    <source>
        <dbReference type="EMBL" id="MBX30331.1"/>
    </source>
</evidence>
<feature type="transmembrane region" description="Helical" evidence="1">
    <location>
        <begin position="50"/>
        <end position="69"/>
    </location>
</feature>
<proteinExistence type="predicted"/>
<accession>A0A2P2MJC0</accession>
<name>A0A2P2MJC0_RHIMU</name>
<dbReference type="AlphaFoldDB" id="A0A2P2MJC0"/>
<organism evidence="2">
    <name type="scientific">Rhizophora mucronata</name>
    <name type="common">Asiatic mangrove</name>
    <dbReference type="NCBI Taxonomy" id="61149"/>
    <lineage>
        <taxon>Eukaryota</taxon>
        <taxon>Viridiplantae</taxon>
        <taxon>Streptophyta</taxon>
        <taxon>Embryophyta</taxon>
        <taxon>Tracheophyta</taxon>
        <taxon>Spermatophyta</taxon>
        <taxon>Magnoliopsida</taxon>
        <taxon>eudicotyledons</taxon>
        <taxon>Gunneridae</taxon>
        <taxon>Pentapetalae</taxon>
        <taxon>rosids</taxon>
        <taxon>fabids</taxon>
        <taxon>Malpighiales</taxon>
        <taxon>Rhizophoraceae</taxon>
        <taxon>Rhizophora</taxon>
    </lineage>
</organism>
<keyword evidence="1" id="KW-0812">Transmembrane</keyword>